<dbReference type="PANTHER" id="PTHR35851">
    <property type="entry name" value="CELL DIVISION PROTEIN FTSQ"/>
    <property type="match status" value="1"/>
</dbReference>
<dbReference type="Gene3D" id="3.40.50.11690">
    <property type="entry name" value="Cell division protein FtsQ/DivIB"/>
    <property type="match status" value="1"/>
</dbReference>
<dbReference type="RefSeq" id="WP_246374375.1">
    <property type="nucleotide sequence ID" value="NZ_JACICC010000001.1"/>
</dbReference>
<evidence type="ECO:0000256" key="9">
    <source>
        <dbReference type="HAMAP-Rule" id="MF_00911"/>
    </source>
</evidence>
<name>A0A7W5Z1Q7_9HYPH</name>
<dbReference type="GO" id="GO:0090529">
    <property type="term" value="P:cell septum assembly"/>
    <property type="evidence" value="ECO:0007669"/>
    <property type="project" value="InterPro"/>
</dbReference>
<evidence type="ECO:0000256" key="5">
    <source>
        <dbReference type="ARBA" id="ARBA00022692"/>
    </source>
</evidence>
<evidence type="ECO:0000256" key="2">
    <source>
        <dbReference type="ARBA" id="ARBA00022475"/>
    </source>
</evidence>
<protein>
    <recommendedName>
        <fullName evidence="9">Cell division protein FtsQ</fullName>
    </recommendedName>
</protein>
<dbReference type="HAMAP" id="MF_00911">
    <property type="entry name" value="FtsQ_subfam"/>
    <property type="match status" value="1"/>
</dbReference>
<comment type="similarity">
    <text evidence="9">Belongs to the FtsQ/DivIB family. FtsQ subfamily.</text>
</comment>
<comment type="caution">
    <text evidence="11">The sequence shown here is derived from an EMBL/GenBank/DDBJ whole genome shotgun (WGS) entry which is preliminary data.</text>
</comment>
<keyword evidence="12" id="KW-1185">Reference proteome</keyword>
<accession>A0A7W5Z1Q7</accession>
<dbReference type="InterPro" id="IPR026579">
    <property type="entry name" value="FtsQ"/>
</dbReference>
<gene>
    <name evidence="9" type="primary">ftsQ</name>
    <name evidence="11" type="ORF">FHS81_000314</name>
</gene>
<dbReference type="EMBL" id="JACICC010000001">
    <property type="protein sequence ID" value="MBB3808260.1"/>
    <property type="molecule type" value="Genomic_DNA"/>
</dbReference>
<evidence type="ECO:0000256" key="4">
    <source>
        <dbReference type="ARBA" id="ARBA00022618"/>
    </source>
</evidence>
<evidence type="ECO:0000256" key="7">
    <source>
        <dbReference type="ARBA" id="ARBA00023136"/>
    </source>
</evidence>
<feature type="domain" description="POTRA" evidence="10">
    <location>
        <begin position="84"/>
        <end position="152"/>
    </location>
</feature>
<evidence type="ECO:0000256" key="6">
    <source>
        <dbReference type="ARBA" id="ARBA00022989"/>
    </source>
</evidence>
<reference evidence="11 12" key="1">
    <citation type="submission" date="2020-08" db="EMBL/GenBank/DDBJ databases">
        <title>Genomic Encyclopedia of Type Strains, Phase IV (KMG-IV): sequencing the most valuable type-strain genomes for metagenomic binning, comparative biology and taxonomic classification.</title>
        <authorList>
            <person name="Goeker M."/>
        </authorList>
    </citation>
    <scope>NUCLEOTIDE SEQUENCE [LARGE SCALE GENOMIC DNA]</scope>
    <source>
        <strain evidence="11 12">DSM 28760</strain>
    </source>
</reference>
<organism evidence="11 12">
    <name type="scientific">Pseudochelatococcus contaminans</name>
    <dbReference type="NCBI Taxonomy" id="1538103"/>
    <lineage>
        <taxon>Bacteria</taxon>
        <taxon>Pseudomonadati</taxon>
        <taxon>Pseudomonadota</taxon>
        <taxon>Alphaproteobacteria</taxon>
        <taxon>Hyphomicrobiales</taxon>
        <taxon>Chelatococcaceae</taxon>
        <taxon>Pseudochelatococcus</taxon>
    </lineage>
</organism>
<dbReference type="InterPro" id="IPR045335">
    <property type="entry name" value="FtsQ_C_sf"/>
</dbReference>
<sequence>MAGRKFFSRRRTEAPRVTAGDRRALRLTPFDRAARYMPRGTGSGLMLALFATVATYGALRGGHLDEFRATYGEPYDAVARLFGLGIDEVHISGIVELRESEVLAAAGVGPLRSLAFLDASEVRKRLESVPMIRQASVSKLYPDALSIGIVEREPQALWQRNGEVFVIAGDGTVIDLMTDPRFARLPFVAGEGANMRAEEYIDIVKAAGPLAQRIRAGILVSGRRWDIKFDNDLIVRLPEIEPVAAMTRLVDLERRETLLNKDLIAIDMRQNDRMSLRLSEEGAAAMIEARKKTGKRKAPET</sequence>
<evidence type="ECO:0000259" key="10">
    <source>
        <dbReference type="PROSITE" id="PS51779"/>
    </source>
</evidence>
<comment type="function">
    <text evidence="9">Essential cell division protein.</text>
</comment>
<dbReference type="InterPro" id="IPR005548">
    <property type="entry name" value="Cell_div_FtsQ/DivIB_C"/>
</dbReference>
<dbReference type="GO" id="GO:0005886">
    <property type="term" value="C:plasma membrane"/>
    <property type="evidence" value="ECO:0007669"/>
    <property type="project" value="UniProtKB-SubCell"/>
</dbReference>
<proteinExistence type="inferred from homology"/>
<dbReference type="AlphaFoldDB" id="A0A7W5Z1Q7"/>
<dbReference type="Pfam" id="PF03799">
    <property type="entry name" value="FtsQ_DivIB_C"/>
    <property type="match status" value="1"/>
</dbReference>
<keyword evidence="7 9" id="KW-0472">Membrane</keyword>
<keyword evidence="8 9" id="KW-0131">Cell cycle</keyword>
<keyword evidence="4 9" id="KW-0132">Cell division</keyword>
<evidence type="ECO:0000313" key="12">
    <source>
        <dbReference type="Proteomes" id="UP000537592"/>
    </source>
</evidence>
<keyword evidence="3 9" id="KW-0997">Cell inner membrane</keyword>
<dbReference type="PROSITE" id="PS51779">
    <property type="entry name" value="POTRA"/>
    <property type="match status" value="1"/>
</dbReference>
<dbReference type="Proteomes" id="UP000537592">
    <property type="component" value="Unassembled WGS sequence"/>
</dbReference>
<feature type="transmembrane region" description="Helical" evidence="9">
    <location>
        <begin position="42"/>
        <end position="59"/>
    </location>
</feature>
<keyword evidence="6 9" id="KW-1133">Transmembrane helix</keyword>
<dbReference type="Pfam" id="PF08478">
    <property type="entry name" value="POTRA_1"/>
    <property type="match status" value="1"/>
</dbReference>
<dbReference type="GO" id="GO:0032153">
    <property type="term" value="C:cell division site"/>
    <property type="evidence" value="ECO:0007669"/>
    <property type="project" value="UniProtKB-UniRule"/>
</dbReference>
<evidence type="ECO:0000313" key="11">
    <source>
        <dbReference type="EMBL" id="MBB3808260.1"/>
    </source>
</evidence>
<dbReference type="InterPro" id="IPR034746">
    <property type="entry name" value="POTRA"/>
</dbReference>
<dbReference type="InterPro" id="IPR013685">
    <property type="entry name" value="POTRA_FtsQ_type"/>
</dbReference>
<evidence type="ECO:0000256" key="8">
    <source>
        <dbReference type="ARBA" id="ARBA00023306"/>
    </source>
</evidence>
<keyword evidence="2 9" id="KW-1003">Cell membrane</keyword>
<dbReference type="GO" id="GO:0043093">
    <property type="term" value="P:FtsZ-dependent cytokinesis"/>
    <property type="evidence" value="ECO:0007669"/>
    <property type="project" value="UniProtKB-UniRule"/>
</dbReference>
<keyword evidence="5 9" id="KW-0812">Transmembrane</keyword>
<dbReference type="PANTHER" id="PTHR35851:SF1">
    <property type="entry name" value="CELL DIVISION PROTEIN FTSQ"/>
    <property type="match status" value="1"/>
</dbReference>
<comment type="subcellular location">
    <subcellularLocation>
        <location evidence="9">Cell inner membrane</location>
        <topology evidence="9">Single-pass type II membrane protein</topology>
    </subcellularLocation>
    <subcellularLocation>
        <location evidence="1">Membrane</location>
    </subcellularLocation>
    <text evidence="9">Localizes to the division septum.</text>
</comment>
<evidence type="ECO:0000256" key="1">
    <source>
        <dbReference type="ARBA" id="ARBA00004370"/>
    </source>
</evidence>
<dbReference type="Gene3D" id="3.10.20.310">
    <property type="entry name" value="membrane protein fhac"/>
    <property type="match status" value="1"/>
</dbReference>
<evidence type="ECO:0000256" key="3">
    <source>
        <dbReference type="ARBA" id="ARBA00022519"/>
    </source>
</evidence>